<gene>
    <name evidence="3" type="ORF">QNM18_22115</name>
</gene>
<evidence type="ECO:0000313" key="3">
    <source>
        <dbReference type="EMBL" id="MDK2597761.1"/>
    </source>
</evidence>
<sequence>MLNKTKLIDEINNIDDVQEHILSPQLNTQQQCDYLHHLFSKFVNSEPTTKLLDVGCGYGRHALILSEFNYDITGVDLSESAISRAESKLEGRANPTFIVDNIASFKSDTLFDGAYAHNSVLCYVDSELAPTVLQNISDHLKPKGIFIFDYYYPINLLAQGDYLHDIEHASSFEGIDLSINIKNSIDTEVQQHTSDIHYLLKTQDQEKSFTLKDTLHYWEPEEMHEMLLNNGFSRVLLVDRETKQAISPTTKGILVLAEK</sequence>
<dbReference type="Gene3D" id="2.20.25.110">
    <property type="entry name" value="S-adenosyl-L-methionine-dependent methyltransferases"/>
    <property type="match status" value="1"/>
</dbReference>
<evidence type="ECO:0000259" key="2">
    <source>
        <dbReference type="Pfam" id="PF13649"/>
    </source>
</evidence>
<dbReference type="PANTHER" id="PTHR43861">
    <property type="entry name" value="TRANS-ACONITATE 2-METHYLTRANSFERASE-RELATED"/>
    <property type="match status" value="1"/>
</dbReference>
<name>A0ABT7ERR2_9GAMM</name>
<dbReference type="SUPFAM" id="SSF53335">
    <property type="entry name" value="S-adenosyl-L-methionine-dependent methyltransferases"/>
    <property type="match status" value="1"/>
</dbReference>
<dbReference type="EMBL" id="JASJUT010000012">
    <property type="protein sequence ID" value="MDK2597761.1"/>
    <property type="molecule type" value="Genomic_DNA"/>
</dbReference>
<dbReference type="Proteomes" id="UP001231915">
    <property type="component" value="Unassembled WGS sequence"/>
</dbReference>
<dbReference type="EC" id="2.1.-.-" evidence="3"/>
<comment type="caution">
    <text evidence="3">The sequence shown here is derived from an EMBL/GenBank/DDBJ whole genome shotgun (WGS) entry which is preliminary data.</text>
</comment>
<feature type="domain" description="Methyltransferase" evidence="2">
    <location>
        <begin position="52"/>
        <end position="144"/>
    </location>
</feature>
<protein>
    <submittedName>
        <fullName evidence="3">Class I SAM-dependent methyltransferase</fullName>
        <ecNumber evidence="3">2.1.-.-</ecNumber>
    </submittedName>
</protein>
<dbReference type="CDD" id="cd02440">
    <property type="entry name" value="AdoMet_MTases"/>
    <property type="match status" value="1"/>
</dbReference>
<dbReference type="Pfam" id="PF13649">
    <property type="entry name" value="Methyltransf_25"/>
    <property type="match status" value="1"/>
</dbReference>
<keyword evidence="3" id="KW-0489">Methyltransferase</keyword>
<keyword evidence="4" id="KW-1185">Reference proteome</keyword>
<dbReference type="GO" id="GO:0008168">
    <property type="term" value="F:methyltransferase activity"/>
    <property type="evidence" value="ECO:0007669"/>
    <property type="project" value="UniProtKB-KW"/>
</dbReference>
<organism evidence="3 4">
    <name type="scientific">Pseudoalteromonas obscura</name>
    <dbReference type="NCBI Taxonomy" id="3048491"/>
    <lineage>
        <taxon>Bacteria</taxon>
        <taxon>Pseudomonadati</taxon>
        <taxon>Pseudomonadota</taxon>
        <taxon>Gammaproteobacteria</taxon>
        <taxon>Alteromonadales</taxon>
        <taxon>Pseudoalteromonadaceae</taxon>
        <taxon>Pseudoalteromonas</taxon>
    </lineage>
</organism>
<dbReference type="InterPro" id="IPR029063">
    <property type="entry name" value="SAM-dependent_MTases_sf"/>
</dbReference>
<evidence type="ECO:0000313" key="4">
    <source>
        <dbReference type="Proteomes" id="UP001231915"/>
    </source>
</evidence>
<dbReference type="RefSeq" id="WP_284138475.1">
    <property type="nucleotide sequence ID" value="NZ_JASJUT010000012.1"/>
</dbReference>
<reference evidence="3 4" key="1">
    <citation type="submission" date="2023-05" db="EMBL/GenBank/DDBJ databases">
        <title>Pseudoalteromonas ardens sp. nov., Pseudoalteromonas obscura sp. nov., and Pseudoalteromonas umbrosa sp. nov., isolated from the coral Montipora capitata.</title>
        <authorList>
            <person name="Thomas E.M."/>
            <person name="Smith E.M."/>
            <person name="Papke E."/>
            <person name="Shlafstein M.D."/>
            <person name="Oline D.K."/>
            <person name="Videau P."/>
            <person name="Saw J.H."/>
            <person name="Strangman W.K."/>
            <person name="Ushijima B."/>
        </authorList>
    </citation>
    <scope>NUCLEOTIDE SEQUENCE [LARGE SCALE GENOMIC DNA]</scope>
    <source>
        <strain evidence="3 4">P94</strain>
    </source>
</reference>
<evidence type="ECO:0000256" key="1">
    <source>
        <dbReference type="ARBA" id="ARBA00022679"/>
    </source>
</evidence>
<dbReference type="InterPro" id="IPR041698">
    <property type="entry name" value="Methyltransf_25"/>
</dbReference>
<keyword evidence="1 3" id="KW-0808">Transferase</keyword>
<dbReference type="GO" id="GO:0032259">
    <property type="term" value="P:methylation"/>
    <property type="evidence" value="ECO:0007669"/>
    <property type="project" value="UniProtKB-KW"/>
</dbReference>
<accession>A0ABT7ERR2</accession>
<proteinExistence type="predicted"/>
<dbReference type="Gene3D" id="3.40.50.150">
    <property type="entry name" value="Vaccinia Virus protein VP39"/>
    <property type="match status" value="1"/>
</dbReference>